<protein>
    <submittedName>
        <fullName evidence="2">Uncharacterized protein</fullName>
    </submittedName>
</protein>
<feature type="compositionally biased region" description="Low complexity" evidence="1">
    <location>
        <begin position="512"/>
        <end position="524"/>
    </location>
</feature>
<evidence type="ECO:0000313" key="3">
    <source>
        <dbReference type="Proteomes" id="UP000235392"/>
    </source>
</evidence>
<name>A0A2N5TQI1_9BASI</name>
<dbReference type="Proteomes" id="UP000235392">
    <property type="component" value="Unassembled WGS sequence"/>
</dbReference>
<feature type="region of interest" description="Disordered" evidence="1">
    <location>
        <begin position="568"/>
        <end position="658"/>
    </location>
</feature>
<feature type="compositionally biased region" description="Low complexity" evidence="1">
    <location>
        <begin position="642"/>
        <end position="658"/>
    </location>
</feature>
<evidence type="ECO:0000313" key="2">
    <source>
        <dbReference type="EMBL" id="PLW27734.1"/>
    </source>
</evidence>
<dbReference type="AlphaFoldDB" id="A0A2N5TQI1"/>
<dbReference type="EMBL" id="PGCI01000394">
    <property type="protein sequence ID" value="PLW27734.1"/>
    <property type="molecule type" value="Genomic_DNA"/>
</dbReference>
<comment type="caution">
    <text evidence="2">The sequence shown here is derived from an EMBL/GenBank/DDBJ whole genome shotgun (WGS) entry which is preliminary data.</text>
</comment>
<feature type="region of interest" description="Disordered" evidence="1">
    <location>
        <begin position="698"/>
        <end position="744"/>
    </location>
</feature>
<reference evidence="2 3" key="1">
    <citation type="submission" date="2017-11" db="EMBL/GenBank/DDBJ databases">
        <title>De novo assembly and phasing of dikaryotic genomes from two isolates of Puccinia coronata f. sp. avenae, the causal agent of oat crown rust.</title>
        <authorList>
            <person name="Miller M.E."/>
            <person name="Zhang Y."/>
            <person name="Omidvar V."/>
            <person name="Sperschneider J."/>
            <person name="Schwessinger B."/>
            <person name="Raley C."/>
            <person name="Palmer J.M."/>
            <person name="Garnica D."/>
            <person name="Upadhyaya N."/>
            <person name="Rathjen J."/>
            <person name="Taylor J.M."/>
            <person name="Park R.F."/>
            <person name="Dodds P.N."/>
            <person name="Hirsch C.D."/>
            <person name="Kianian S.F."/>
            <person name="Figueroa M."/>
        </authorList>
    </citation>
    <scope>NUCLEOTIDE SEQUENCE [LARGE SCALE GENOMIC DNA]</scope>
    <source>
        <strain evidence="2">12SD80</strain>
    </source>
</reference>
<feature type="region of interest" description="Disordered" evidence="1">
    <location>
        <begin position="1"/>
        <end position="22"/>
    </location>
</feature>
<sequence>MALPAHPTPRSRPPPTNNRSNPCPIAQIAQKISQIDFGYQLPRKHTNATHPSASNCPIHKNPPYPFAMFSQSKFFMNLGGPLPALPFANENPETQESYLAPSPGTPGTSSFRLFYEPGNEPAVAPGFQPAPPPSAFQLQACQAVGPPLGHPAATLVPVAPPLTQPRPFTVVSAVPRILHLRYVVFLRSVAPEILQDQGRSQGGKHAPAHKEWDKMWSKEDLVWKTVIMNWTWDQFKSMVIRVFGQGRDHFSTHIDTVDKAGKLTWVCIIPNHQTYGKNSKYSVSSDSEFQPFMGAVLDNPTSQVIICVSMADPSMVAKKLEREKAENESLALNYGNEEERRSLVLTETRLLLNPKADVGSSERMIEISNLTNHIIDTYGCDAEALAVRDPRDASRSIRISRGGLYKWSRAMMHNAPGVDKNHPPQTLDFESVPYPISTIKEINQANKSDENPDDSDAPAQSASGIAKSPAQWSAKPTCVSAPQSRTQQSAKPTGPSSAKTGAQKSAKPTGRAAAKTPATKLAKPSGPSAAPPHWPASVDEDGLPQRTYTPMRRLANGRIMPPRLIPRSTAALDKGNNPPATPAAESGDSDLAKELNREATFGAGEAPNSDIEQDGKEDPTGGNQLGGEEDPNSDTGGNPLNSPTRTRSTSPSSTSESTGIYYLLPESNGLVNRSPAQKVHCSPAAVNRQFSRLNFVSRRGGRGMAPGSPTCKQAGSNATSPRPSRSATTPPSKVGPEASPPLPPLSEKALAITINQFLKHARFDINDPVPGLFIQMNQIRNWGFFRHSTVDKLENRMKFPLPIARQLIDGAPPKRPNTEDSRLPHEALLKPAMGANARAVCTPAAPKLPRRPSELLPGLSGEVEPPQFLRPHLREFKSMQDIRATVSNGKPTGRIGKGGWIDSTRNNSVPPVVGESAQMVLQVRLPTTFRHRHRRTPLDSSSGFGSSQLSPVSSFLSSPTVTPSTSNNSISKVIPLLQVQSSSACCLSVDSPASHPAIAPEPC</sequence>
<organism evidence="2 3">
    <name type="scientific">Puccinia coronata f. sp. avenae</name>
    <dbReference type="NCBI Taxonomy" id="200324"/>
    <lineage>
        <taxon>Eukaryota</taxon>
        <taxon>Fungi</taxon>
        <taxon>Dikarya</taxon>
        <taxon>Basidiomycota</taxon>
        <taxon>Pucciniomycotina</taxon>
        <taxon>Pucciniomycetes</taxon>
        <taxon>Pucciniales</taxon>
        <taxon>Pucciniaceae</taxon>
        <taxon>Puccinia</taxon>
    </lineage>
</organism>
<gene>
    <name evidence="2" type="ORF">PCASD_20599</name>
</gene>
<proteinExistence type="predicted"/>
<evidence type="ECO:0000256" key="1">
    <source>
        <dbReference type="SAM" id="MobiDB-lite"/>
    </source>
</evidence>
<feature type="region of interest" description="Disordered" evidence="1">
    <location>
        <begin position="446"/>
        <end position="544"/>
    </location>
</feature>
<feature type="compositionally biased region" description="Polar residues" evidence="1">
    <location>
        <begin position="480"/>
        <end position="503"/>
    </location>
</feature>
<feature type="compositionally biased region" description="Low complexity" evidence="1">
    <location>
        <begin position="718"/>
        <end position="732"/>
    </location>
</feature>
<accession>A0A2N5TQI1</accession>
<feature type="compositionally biased region" description="Pro residues" evidence="1">
    <location>
        <begin position="1"/>
        <end position="16"/>
    </location>
</feature>